<keyword evidence="2" id="KW-1185">Reference proteome</keyword>
<comment type="caution">
    <text evidence="1">The sequence shown here is derived from an EMBL/GenBank/DDBJ whole genome shotgun (WGS) entry which is preliminary data.</text>
</comment>
<accession>A0A429ZPI9</accession>
<protein>
    <submittedName>
        <fullName evidence="1">Uncharacterized protein</fullName>
    </submittedName>
</protein>
<dbReference type="RefSeq" id="WP_125956416.1">
    <property type="nucleotide sequence ID" value="NZ_JAQEJV010000003.1"/>
</dbReference>
<organism evidence="1 2">
    <name type="scientific">Vagococcus bubulae</name>
    <dbReference type="NCBI Taxonomy" id="1977868"/>
    <lineage>
        <taxon>Bacteria</taxon>
        <taxon>Bacillati</taxon>
        <taxon>Bacillota</taxon>
        <taxon>Bacilli</taxon>
        <taxon>Lactobacillales</taxon>
        <taxon>Enterococcaceae</taxon>
        <taxon>Vagococcus</taxon>
    </lineage>
</organism>
<name>A0A429ZPI9_9ENTE</name>
<sequence length="126" mass="15008">MNIIYPPLVEESLSYHFSDNKIVLEDKVLMYQSMIEAGVIDEQGFPTKEALEKGWVKDFYEKEQLSFDDFLALYPIFKSYDKRNFHLIDGFWEISHSFKETLIKDIQSEKMGYDDILQITEYLSER</sequence>
<dbReference type="EMBL" id="NGJT01000003">
    <property type="protein sequence ID" value="RST95622.1"/>
    <property type="molecule type" value="Genomic_DNA"/>
</dbReference>
<dbReference type="Proteomes" id="UP000288490">
    <property type="component" value="Unassembled WGS sequence"/>
</dbReference>
<reference evidence="1 2" key="1">
    <citation type="submission" date="2017-05" db="EMBL/GenBank/DDBJ databases">
        <title>Vagococcus spp. assemblies.</title>
        <authorList>
            <person name="Gulvik C.A."/>
        </authorList>
    </citation>
    <scope>NUCLEOTIDE SEQUENCE [LARGE SCALE GENOMIC DNA]</scope>
    <source>
        <strain evidence="1 2">SS1994</strain>
    </source>
</reference>
<evidence type="ECO:0000313" key="1">
    <source>
        <dbReference type="EMBL" id="RST95622.1"/>
    </source>
</evidence>
<dbReference type="AlphaFoldDB" id="A0A429ZPI9"/>
<gene>
    <name evidence="1" type="ORF">CBF36_02775</name>
</gene>
<proteinExistence type="predicted"/>
<evidence type="ECO:0000313" key="2">
    <source>
        <dbReference type="Proteomes" id="UP000288490"/>
    </source>
</evidence>
<dbReference type="OrthoDB" id="2303045at2"/>